<accession>A0ABS1NRK7</accession>
<gene>
    <name evidence="1" type="ORF">JK363_40430</name>
</gene>
<dbReference type="EMBL" id="JAERRF010000066">
    <property type="protein sequence ID" value="MBL1102741.1"/>
    <property type="molecule type" value="Genomic_DNA"/>
</dbReference>
<dbReference type="SUPFAM" id="SSF56784">
    <property type="entry name" value="HAD-like"/>
    <property type="match status" value="1"/>
</dbReference>
<reference evidence="1 2" key="1">
    <citation type="submission" date="2021-01" db="EMBL/GenBank/DDBJ databases">
        <title>WGS of actinomycetes isolated from Thailand.</title>
        <authorList>
            <person name="Thawai C."/>
        </authorList>
    </citation>
    <scope>NUCLEOTIDE SEQUENCE [LARGE SCALE GENOMIC DNA]</scope>
    <source>
        <strain evidence="1 2">CA1R205</strain>
    </source>
</reference>
<protein>
    <submittedName>
        <fullName evidence="1">HAD-IA family hydrolase</fullName>
    </submittedName>
</protein>
<name>A0ABS1NRK7_9ACTN</name>
<dbReference type="RefSeq" id="WP_201883331.1">
    <property type="nucleotide sequence ID" value="NZ_JAERRF010000066.1"/>
</dbReference>
<dbReference type="InterPro" id="IPR050155">
    <property type="entry name" value="HAD-like_hydrolase_sf"/>
</dbReference>
<dbReference type="PANTHER" id="PTHR43434">
    <property type="entry name" value="PHOSPHOGLYCOLATE PHOSPHATASE"/>
    <property type="match status" value="1"/>
</dbReference>
<keyword evidence="1" id="KW-0378">Hydrolase</keyword>
<dbReference type="Pfam" id="PF00702">
    <property type="entry name" value="Hydrolase"/>
    <property type="match status" value="1"/>
</dbReference>
<sequence>MRFQGVLFDSGDTLIRPRGGRWNPRYDFEQIVLRHLPEIPAEAFPEAFLAGQRVLEAASVTANRTDYHRTILRALGAHHPPATLLEQLEEPATEPPVEPFPEAPGVLEQLRAQGVRMAVVSDNWPTLEDLYRRLGLREWAVLGCNKPDPRMYHAGSDGLGLPPGDCLFVDDDPELVAAAIALGYGGVTIARGPGQHSSVPSITSLEALIPVIHDGTQ</sequence>
<dbReference type="InterPro" id="IPR036412">
    <property type="entry name" value="HAD-like_sf"/>
</dbReference>
<comment type="caution">
    <text evidence="1">The sequence shown here is derived from an EMBL/GenBank/DDBJ whole genome shotgun (WGS) entry which is preliminary data.</text>
</comment>
<dbReference type="PANTHER" id="PTHR43434:SF1">
    <property type="entry name" value="PHOSPHOGLYCOLATE PHOSPHATASE"/>
    <property type="match status" value="1"/>
</dbReference>
<dbReference type="Proteomes" id="UP000634229">
    <property type="component" value="Unassembled WGS sequence"/>
</dbReference>
<organism evidence="1 2">
    <name type="scientific">Streptomyces coffeae</name>
    <dbReference type="NCBI Taxonomy" id="621382"/>
    <lineage>
        <taxon>Bacteria</taxon>
        <taxon>Bacillati</taxon>
        <taxon>Actinomycetota</taxon>
        <taxon>Actinomycetes</taxon>
        <taxon>Kitasatosporales</taxon>
        <taxon>Streptomycetaceae</taxon>
        <taxon>Streptomyces</taxon>
    </lineage>
</organism>
<evidence type="ECO:0000313" key="2">
    <source>
        <dbReference type="Proteomes" id="UP000634229"/>
    </source>
</evidence>
<dbReference type="Gene3D" id="3.40.50.1000">
    <property type="entry name" value="HAD superfamily/HAD-like"/>
    <property type="match status" value="1"/>
</dbReference>
<evidence type="ECO:0000313" key="1">
    <source>
        <dbReference type="EMBL" id="MBL1102741.1"/>
    </source>
</evidence>
<dbReference type="NCBIfam" id="TIGR01509">
    <property type="entry name" value="HAD-SF-IA-v3"/>
    <property type="match status" value="1"/>
</dbReference>
<dbReference type="InterPro" id="IPR023214">
    <property type="entry name" value="HAD_sf"/>
</dbReference>
<dbReference type="GO" id="GO:0016787">
    <property type="term" value="F:hydrolase activity"/>
    <property type="evidence" value="ECO:0007669"/>
    <property type="project" value="UniProtKB-KW"/>
</dbReference>
<keyword evidence="2" id="KW-1185">Reference proteome</keyword>
<proteinExistence type="predicted"/>
<dbReference type="InterPro" id="IPR006439">
    <property type="entry name" value="HAD-SF_hydro_IA"/>
</dbReference>